<dbReference type="EC" id="4.99.1.3" evidence="1"/>
<dbReference type="RefSeq" id="WP_209511895.1">
    <property type="nucleotide sequence ID" value="NZ_JAGGKS010000005.1"/>
</dbReference>
<dbReference type="Proteomes" id="UP001519342">
    <property type="component" value="Unassembled WGS sequence"/>
</dbReference>
<organism evidence="1 2">
    <name type="scientific">Sedimentibacter acidaminivorans</name>
    <dbReference type="NCBI Taxonomy" id="913099"/>
    <lineage>
        <taxon>Bacteria</taxon>
        <taxon>Bacillati</taxon>
        <taxon>Bacillota</taxon>
        <taxon>Tissierellia</taxon>
        <taxon>Sedimentibacter</taxon>
    </lineage>
</organism>
<gene>
    <name evidence="1" type="ORF">J2Z76_002032</name>
</gene>
<dbReference type="SUPFAM" id="SSF53800">
    <property type="entry name" value="Chelatase"/>
    <property type="match status" value="1"/>
</dbReference>
<dbReference type="PIRSF" id="PIRSF033579">
    <property type="entry name" value="Anaer_Co_chel"/>
    <property type="match status" value="1"/>
</dbReference>
<dbReference type="GO" id="GO:0016852">
    <property type="term" value="F:sirohydrochlorin cobaltochelatase activity"/>
    <property type="evidence" value="ECO:0007669"/>
    <property type="project" value="UniProtKB-EC"/>
</dbReference>
<sequence length="253" mass="29304">MKKAIINASFGCSIKESREKYIETIENKVKDKYKDVDCFRVFTSEMIRRKIKREENIEIDNMKTCLSKLKRGGYTHISILATHIIPGSEYEKILHAVEEYKNDFAEIKVSRTFLNETMGEREVDVIKSYIKIDLESDEAVVLVGHGTDHEADKYYKEFEGLLREVLNNSYMISIEGNLVLDDVIKELKEKKFRKIYLYPFLVVAGDHAMNDIASDDDDSIKSYLKKNGFEVEAFITGLGSNERAIELFVDRIR</sequence>
<dbReference type="Pfam" id="PF06180">
    <property type="entry name" value="CbiK"/>
    <property type="match status" value="1"/>
</dbReference>
<reference evidence="1 2" key="1">
    <citation type="submission" date="2021-03" db="EMBL/GenBank/DDBJ databases">
        <title>Genomic Encyclopedia of Type Strains, Phase IV (KMG-IV): sequencing the most valuable type-strain genomes for metagenomic binning, comparative biology and taxonomic classification.</title>
        <authorList>
            <person name="Goeker M."/>
        </authorList>
    </citation>
    <scope>NUCLEOTIDE SEQUENCE [LARGE SCALE GENOMIC DNA]</scope>
    <source>
        <strain evidence="1 2">DSM 24004</strain>
    </source>
</reference>
<evidence type="ECO:0000313" key="2">
    <source>
        <dbReference type="Proteomes" id="UP001519342"/>
    </source>
</evidence>
<keyword evidence="1" id="KW-0456">Lyase</keyword>
<proteinExistence type="predicted"/>
<dbReference type="InterPro" id="IPR010388">
    <property type="entry name" value="Anaerobic_Co-chelatase"/>
</dbReference>
<comment type="caution">
    <text evidence="1">The sequence shown here is derived from an EMBL/GenBank/DDBJ whole genome shotgun (WGS) entry which is preliminary data.</text>
</comment>
<accession>A0ABS4GEN6</accession>
<evidence type="ECO:0000313" key="1">
    <source>
        <dbReference type="EMBL" id="MBP1926168.1"/>
    </source>
</evidence>
<dbReference type="Gene3D" id="3.40.50.1400">
    <property type="match status" value="2"/>
</dbReference>
<dbReference type="EMBL" id="JAGGKS010000005">
    <property type="protein sequence ID" value="MBP1926168.1"/>
    <property type="molecule type" value="Genomic_DNA"/>
</dbReference>
<protein>
    <submittedName>
        <fullName evidence="1">Sirohydrochlorin cobaltochelatase</fullName>
        <ecNumber evidence="1">4.99.1.3</ecNumber>
    </submittedName>
</protein>
<name>A0ABS4GEN6_9FIRM</name>
<keyword evidence="2" id="KW-1185">Reference proteome</keyword>